<name>A0ABW4FAR8_9PSEU</name>
<evidence type="ECO:0000256" key="2">
    <source>
        <dbReference type="ARBA" id="ARBA00023239"/>
    </source>
</evidence>
<dbReference type="InterPro" id="IPR036409">
    <property type="entry name" value="Aldolase_II/adducin_N_sf"/>
</dbReference>
<keyword evidence="2" id="KW-0456">Lyase</keyword>
<dbReference type="PANTHER" id="PTHR22789:SF0">
    <property type="entry name" value="3-OXO-TETRONATE 4-PHOSPHATE DECARBOXYLASE-RELATED"/>
    <property type="match status" value="1"/>
</dbReference>
<organism evidence="5 6">
    <name type="scientific">Pseudonocardia yunnanensis</name>
    <dbReference type="NCBI Taxonomy" id="58107"/>
    <lineage>
        <taxon>Bacteria</taxon>
        <taxon>Bacillati</taxon>
        <taxon>Actinomycetota</taxon>
        <taxon>Actinomycetes</taxon>
        <taxon>Pseudonocardiales</taxon>
        <taxon>Pseudonocardiaceae</taxon>
        <taxon>Pseudonocardia</taxon>
    </lineage>
</organism>
<dbReference type="InterPro" id="IPR050197">
    <property type="entry name" value="Aldolase_class_II_sugar_metab"/>
</dbReference>
<sequence>MLLPNQRVEIVQYCRQMQADGLTVGTSGNLSVRSGDHIAITPSGVPYENLTAAAICVVDLDGRPVEEGLAPSSELPMHTRVYAETDAVAVVHTHPLYATALSTLVDELPAIHYMVALLGGPVRVAPYATYGSPELAEGSVRALAGRYGVILQNHGATTYGDTLEKAYTRSIYLEWLCRLYHQAQLLGQPRLLPPEEIERVARMLGSYGQNPLGYGTNPDPVFPLPRSEPAGHH</sequence>
<protein>
    <submittedName>
        <fullName evidence="5">Class II aldolase/adducin family protein</fullName>
    </submittedName>
</protein>
<dbReference type="Pfam" id="PF00596">
    <property type="entry name" value="Aldolase_II"/>
    <property type="match status" value="1"/>
</dbReference>
<evidence type="ECO:0000256" key="1">
    <source>
        <dbReference type="ARBA" id="ARBA00022723"/>
    </source>
</evidence>
<dbReference type="EMBL" id="JBHUCO010000084">
    <property type="protein sequence ID" value="MFD1524524.1"/>
    <property type="molecule type" value="Genomic_DNA"/>
</dbReference>
<proteinExistence type="predicted"/>
<comment type="caution">
    <text evidence="5">The sequence shown here is derived from an EMBL/GenBank/DDBJ whole genome shotgun (WGS) entry which is preliminary data.</text>
</comment>
<reference evidence="6" key="1">
    <citation type="journal article" date="2019" name="Int. J. Syst. Evol. Microbiol.">
        <title>The Global Catalogue of Microorganisms (GCM) 10K type strain sequencing project: providing services to taxonomists for standard genome sequencing and annotation.</title>
        <authorList>
            <consortium name="The Broad Institute Genomics Platform"/>
            <consortium name="The Broad Institute Genome Sequencing Center for Infectious Disease"/>
            <person name="Wu L."/>
            <person name="Ma J."/>
        </authorList>
    </citation>
    <scope>NUCLEOTIDE SEQUENCE [LARGE SCALE GENOMIC DNA]</scope>
    <source>
        <strain evidence="6">CCM 7043</strain>
    </source>
</reference>
<evidence type="ECO:0000313" key="6">
    <source>
        <dbReference type="Proteomes" id="UP001597114"/>
    </source>
</evidence>
<keyword evidence="1" id="KW-0479">Metal-binding</keyword>
<dbReference type="SUPFAM" id="SSF53639">
    <property type="entry name" value="AraD/HMP-PK domain-like"/>
    <property type="match status" value="1"/>
</dbReference>
<gene>
    <name evidence="5" type="ORF">ACFSJD_44070</name>
</gene>
<dbReference type="SMART" id="SM01007">
    <property type="entry name" value="Aldolase_II"/>
    <property type="match status" value="1"/>
</dbReference>
<dbReference type="Gene3D" id="3.40.225.10">
    <property type="entry name" value="Class II aldolase/adducin N-terminal domain"/>
    <property type="match status" value="1"/>
</dbReference>
<accession>A0ABW4FAR8</accession>
<evidence type="ECO:0000313" key="5">
    <source>
        <dbReference type="EMBL" id="MFD1524524.1"/>
    </source>
</evidence>
<evidence type="ECO:0000256" key="3">
    <source>
        <dbReference type="SAM" id="MobiDB-lite"/>
    </source>
</evidence>
<dbReference type="RefSeq" id="WP_344724161.1">
    <property type="nucleotide sequence ID" value="NZ_BAAAUS010000024.1"/>
</dbReference>
<evidence type="ECO:0000259" key="4">
    <source>
        <dbReference type="SMART" id="SM01007"/>
    </source>
</evidence>
<dbReference type="InterPro" id="IPR001303">
    <property type="entry name" value="Aldolase_II/adducin_N"/>
</dbReference>
<dbReference type="Proteomes" id="UP001597114">
    <property type="component" value="Unassembled WGS sequence"/>
</dbReference>
<keyword evidence="6" id="KW-1185">Reference proteome</keyword>
<feature type="region of interest" description="Disordered" evidence="3">
    <location>
        <begin position="214"/>
        <end position="233"/>
    </location>
</feature>
<feature type="domain" description="Class II aldolase/adducin N-terminal" evidence="4">
    <location>
        <begin position="8"/>
        <end position="181"/>
    </location>
</feature>
<dbReference type="PANTHER" id="PTHR22789">
    <property type="entry name" value="FUCULOSE PHOSPHATE ALDOLASE"/>
    <property type="match status" value="1"/>
</dbReference>